<keyword evidence="4" id="KW-0143">Chaperone</keyword>
<sequence length="567" mass="62731">MERIQRNIIGIDLGTSNCAVSVWRNGQPILVPAADGNNLTPSVVGLDDDGHIIIGHRAKSRLTSHPHLTIASFKRYMGTEHLFTLGPHHFRAEELSALVLGKLKTDAEVFLAQEVTEAIITVPAYFNDIQRKAVKAAGKLAGLKVERLLNEPTAASLAYGLANHSEQKFLVFDLGGGTFDVSIIDMFEGVLEVRASSGDIWLGGDDFTEKVRQWMLSCKPQLSDAPSETLAELARLAEEMKCRLTQHPLASCSLGWQGGTLEWELDTPTFAQLCEELLTRLKAPIIQALHDAQFSLASLDHVVLVGGATRMPVVRQVVARMFGRFPRSELHPDEVVALGAGIQVGFMLEDKALDDIVLTDVMPYSLGVNVARQYGSRYEEGFFLPVIERNAFVPISVMKSLSTLHDNQQQMDIGIYQGEARRIKDNILLGSMSVPVPPRPAGEVSVDIRFTYTLDGILEVECRVAGEDTMSSLIIEKVPGVLSEEEIHQRLAQLAALKLHPRDASVNRQLLARASRRYEQFLGERRQIIDHFVTDFEVALDSQDVRAIAVARQQLEQVLSRFDDGLE</sequence>
<dbReference type="Gene3D" id="3.30.420.40">
    <property type="match status" value="2"/>
</dbReference>
<dbReference type="PROSITE" id="PS01036">
    <property type="entry name" value="HSP70_3"/>
    <property type="match status" value="1"/>
</dbReference>
<keyword evidence="2 5" id="KW-0547">Nucleotide-binding</keyword>
<dbReference type="FunFam" id="3.30.420.40:FF:000071">
    <property type="entry name" value="Molecular chaperone DnaK"/>
    <property type="match status" value="1"/>
</dbReference>
<dbReference type="Pfam" id="PF00012">
    <property type="entry name" value="HSP70"/>
    <property type="match status" value="2"/>
</dbReference>
<evidence type="ECO:0000313" key="7">
    <source>
        <dbReference type="Proteomes" id="UP000254848"/>
    </source>
</evidence>
<gene>
    <name evidence="6" type="ORF">C8D90_103214</name>
</gene>
<keyword evidence="7" id="KW-1185">Reference proteome</keyword>
<dbReference type="EMBL" id="QRAP01000003">
    <property type="protein sequence ID" value="RDK92822.1"/>
    <property type="molecule type" value="Genomic_DNA"/>
</dbReference>
<dbReference type="GO" id="GO:0005524">
    <property type="term" value="F:ATP binding"/>
    <property type="evidence" value="ECO:0007669"/>
    <property type="project" value="UniProtKB-KW"/>
</dbReference>
<keyword evidence="3 5" id="KW-0067">ATP-binding</keyword>
<organism evidence="6 7">
    <name type="scientific">Enterobacillus tribolii</name>
    <dbReference type="NCBI Taxonomy" id="1487935"/>
    <lineage>
        <taxon>Bacteria</taxon>
        <taxon>Pseudomonadati</taxon>
        <taxon>Pseudomonadota</taxon>
        <taxon>Gammaproteobacteria</taxon>
        <taxon>Enterobacterales</taxon>
        <taxon>Hafniaceae</taxon>
        <taxon>Enterobacillus</taxon>
    </lineage>
</organism>
<dbReference type="InterPro" id="IPR029047">
    <property type="entry name" value="HSP70_peptide-bd_sf"/>
</dbReference>
<evidence type="ECO:0000256" key="2">
    <source>
        <dbReference type="ARBA" id="ARBA00022741"/>
    </source>
</evidence>
<dbReference type="Gene3D" id="3.90.640.10">
    <property type="entry name" value="Actin, Chain A, domain 4"/>
    <property type="match status" value="1"/>
</dbReference>
<comment type="caution">
    <text evidence="6">The sequence shown here is derived from an EMBL/GenBank/DDBJ whole genome shotgun (WGS) entry which is preliminary data.</text>
</comment>
<reference evidence="6 7" key="1">
    <citation type="submission" date="2018-07" db="EMBL/GenBank/DDBJ databases">
        <title>Genomic Encyclopedia of Type Strains, Phase IV (KMG-IV): sequencing the most valuable type-strain genomes for metagenomic binning, comparative biology and taxonomic classification.</title>
        <authorList>
            <person name="Goeker M."/>
        </authorList>
    </citation>
    <scope>NUCLEOTIDE SEQUENCE [LARGE SCALE GENOMIC DNA]</scope>
    <source>
        <strain evidence="6 7">DSM 103736</strain>
    </source>
</reference>
<dbReference type="PROSITE" id="PS00329">
    <property type="entry name" value="HSP70_2"/>
    <property type="match status" value="1"/>
</dbReference>
<dbReference type="AlphaFoldDB" id="A0A370QU88"/>
<name>A0A370QU88_9GAMM</name>
<dbReference type="SUPFAM" id="SSF100920">
    <property type="entry name" value="Heat shock protein 70kD (HSP70), peptide-binding domain"/>
    <property type="match status" value="1"/>
</dbReference>
<dbReference type="InterPro" id="IPR018181">
    <property type="entry name" value="Heat_shock_70_CS"/>
</dbReference>
<dbReference type="Proteomes" id="UP000254848">
    <property type="component" value="Unassembled WGS sequence"/>
</dbReference>
<comment type="similarity">
    <text evidence="1 5">Belongs to the heat shock protein 70 family.</text>
</comment>
<dbReference type="InterPro" id="IPR043129">
    <property type="entry name" value="ATPase_NBD"/>
</dbReference>
<evidence type="ECO:0000256" key="5">
    <source>
        <dbReference type="RuleBase" id="RU003322"/>
    </source>
</evidence>
<dbReference type="PROSITE" id="PS00297">
    <property type="entry name" value="HSP70_1"/>
    <property type="match status" value="1"/>
</dbReference>
<dbReference type="PRINTS" id="PR00301">
    <property type="entry name" value="HEATSHOCK70"/>
</dbReference>
<protein>
    <submittedName>
        <fullName evidence="6">Molecular chaperone HscC</fullName>
    </submittedName>
</protein>
<evidence type="ECO:0000256" key="1">
    <source>
        <dbReference type="ARBA" id="ARBA00007381"/>
    </source>
</evidence>
<dbReference type="RefSeq" id="WP_115458010.1">
    <property type="nucleotide sequence ID" value="NZ_QRAP01000003.1"/>
</dbReference>
<dbReference type="SUPFAM" id="SSF53067">
    <property type="entry name" value="Actin-like ATPase domain"/>
    <property type="match status" value="2"/>
</dbReference>
<proteinExistence type="inferred from homology"/>
<dbReference type="GO" id="GO:0140662">
    <property type="term" value="F:ATP-dependent protein folding chaperone"/>
    <property type="evidence" value="ECO:0007669"/>
    <property type="project" value="InterPro"/>
</dbReference>
<evidence type="ECO:0000256" key="4">
    <source>
        <dbReference type="ARBA" id="ARBA00023186"/>
    </source>
</evidence>
<evidence type="ECO:0000256" key="3">
    <source>
        <dbReference type="ARBA" id="ARBA00022840"/>
    </source>
</evidence>
<dbReference type="InterPro" id="IPR013126">
    <property type="entry name" value="Hsp_70_fam"/>
</dbReference>
<accession>A0A370QU88</accession>
<dbReference type="OrthoDB" id="9766019at2"/>
<evidence type="ECO:0000313" key="6">
    <source>
        <dbReference type="EMBL" id="RDK92822.1"/>
    </source>
</evidence>
<dbReference type="Gene3D" id="2.60.34.10">
    <property type="entry name" value="Substrate Binding Domain Of DNAk, Chain A, domain 1"/>
    <property type="match status" value="1"/>
</dbReference>
<dbReference type="PANTHER" id="PTHR19375">
    <property type="entry name" value="HEAT SHOCK PROTEIN 70KDA"/>
    <property type="match status" value="1"/>
</dbReference>